<protein>
    <recommendedName>
        <fullName evidence="1">Putative restriction endonuclease domain-containing protein</fullName>
    </recommendedName>
</protein>
<dbReference type="PANTHER" id="PTHR36558">
    <property type="entry name" value="GLR1098 PROTEIN"/>
    <property type="match status" value="1"/>
</dbReference>
<organism evidence="2 3">
    <name type="scientific">Sphingomonas jeddahensis</name>
    <dbReference type="NCBI Taxonomy" id="1915074"/>
    <lineage>
        <taxon>Bacteria</taxon>
        <taxon>Pseudomonadati</taxon>
        <taxon>Pseudomonadota</taxon>
        <taxon>Alphaproteobacteria</taxon>
        <taxon>Sphingomonadales</taxon>
        <taxon>Sphingomonadaceae</taxon>
        <taxon>Sphingomonas</taxon>
    </lineage>
</organism>
<dbReference type="Proteomes" id="UP000188729">
    <property type="component" value="Unassembled WGS sequence"/>
</dbReference>
<dbReference type="CDD" id="cd06260">
    <property type="entry name" value="DUF820-like"/>
    <property type="match status" value="1"/>
</dbReference>
<dbReference type="InterPro" id="IPR008538">
    <property type="entry name" value="Uma2"/>
</dbReference>
<gene>
    <name evidence="2" type="ORF">SPHI_20350</name>
</gene>
<dbReference type="Pfam" id="PF05685">
    <property type="entry name" value="Uma2"/>
    <property type="match status" value="1"/>
</dbReference>
<feature type="domain" description="Putative restriction endonuclease" evidence="1">
    <location>
        <begin position="20"/>
        <end position="170"/>
    </location>
</feature>
<dbReference type="STRING" id="1915074.SPHI_20350"/>
<name>A0A1V2ETG1_9SPHN</name>
<dbReference type="Gene3D" id="3.90.1570.10">
    <property type="entry name" value="tt1808, chain A"/>
    <property type="match status" value="1"/>
</dbReference>
<dbReference type="InterPro" id="IPR011335">
    <property type="entry name" value="Restrct_endonuc-II-like"/>
</dbReference>
<dbReference type="SUPFAM" id="SSF52980">
    <property type="entry name" value="Restriction endonuclease-like"/>
    <property type="match status" value="1"/>
</dbReference>
<keyword evidence="3" id="KW-1185">Reference proteome</keyword>
<accession>A0A1V2ETG1</accession>
<evidence type="ECO:0000313" key="3">
    <source>
        <dbReference type="Proteomes" id="UP000188729"/>
    </source>
</evidence>
<proteinExistence type="predicted"/>
<evidence type="ECO:0000259" key="1">
    <source>
        <dbReference type="Pfam" id="PF05685"/>
    </source>
</evidence>
<evidence type="ECO:0000313" key="2">
    <source>
        <dbReference type="EMBL" id="ONF95833.1"/>
    </source>
</evidence>
<dbReference type="PANTHER" id="PTHR36558:SF1">
    <property type="entry name" value="RESTRICTION ENDONUCLEASE DOMAIN-CONTAINING PROTEIN-RELATED"/>
    <property type="match status" value="1"/>
</dbReference>
<reference evidence="2 3" key="1">
    <citation type="submission" date="2016-11" db="EMBL/GenBank/DDBJ databases">
        <title>Genome sequence of Sphingomonas jeddahensis G39.</title>
        <authorList>
            <person name="Poehlein A."/>
            <person name="Wuebbeler J.H."/>
            <person name="Steinbuechel A."/>
            <person name="Daniel R."/>
        </authorList>
    </citation>
    <scope>NUCLEOTIDE SEQUENCE [LARGE SCALE GENOMIC DNA]</scope>
    <source>
        <strain evidence="2 3">G39</strain>
    </source>
</reference>
<comment type="caution">
    <text evidence="2">The sequence shown here is derived from an EMBL/GenBank/DDBJ whole genome shotgun (WGS) entry which is preliminary data.</text>
</comment>
<dbReference type="EMBL" id="MPSB01000008">
    <property type="protein sequence ID" value="ONF95833.1"/>
    <property type="molecule type" value="Genomic_DNA"/>
</dbReference>
<dbReference type="AlphaFoldDB" id="A0A1V2ETG1"/>
<dbReference type="InterPro" id="IPR012296">
    <property type="entry name" value="Nuclease_put_TT1808"/>
</dbReference>
<sequence length="194" mass="21417">MYIAAMASVALDPAYRRITVEEFLAMNLGDAKAELEDGLIYMMTGGTSQHAMIAGNIYFALRSRLNGTGCRPFNSDLGVRTAEQNVRFPDVSVYCRDPDEVIDPRAQLIGDPTVVFEVLSPSTAHHDQNTKLAEYRSIPGLQAVVFVDPTDDRVRLVARTGPENWADDWLKPGEDLHLSALGLTIPHAEIFARD</sequence>